<evidence type="ECO:0000313" key="4">
    <source>
        <dbReference type="Proteomes" id="UP000216207"/>
    </source>
</evidence>
<accession>A0A268NUC8</accession>
<dbReference type="EMBL" id="NPBS01000073">
    <property type="protein sequence ID" value="PAF25284.1"/>
    <property type="molecule type" value="Genomic_DNA"/>
</dbReference>
<organism evidence="1 4">
    <name type="scientific">Shouchella clausii</name>
    <name type="common">Alkalihalobacillus clausii</name>
    <dbReference type="NCBI Taxonomy" id="79880"/>
    <lineage>
        <taxon>Bacteria</taxon>
        <taxon>Bacillati</taxon>
        <taxon>Bacillota</taxon>
        <taxon>Bacilli</taxon>
        <taxon>Bacillales</taxon>
        <taxon>Bacillaceae</taxon>
        <taxon>Shouchella</taxon>
    </lineage>
</organism>
<comment type="caution">
    <text evidence="1">The sequence shown here is derived from an EMBL/GenBank/DDBJ whole genome shotgun (WGS) entry which is preliminary data.</text>
</comment>
<proteinExistence type="predicted"/>
<dbReference type="EMBL" id="NPCC01000043">
    <property type="protein sequence ID" value="PAE87001.1"/>
    <property type="molecule type" value="Genomic_DNA"/>
</dbReference>
<protein>
    <submittedName>
        <fullName evidence="1">Uncharacterized protein</fullName>
    </submittedName>
</protein>
<dbReference type="Proteomes" id="UP000216207">
    <property type="component" value="Unassembled WGS sequence"/>
</dbReference>
<dbReference type="RefSeq" id="WP_035202924.1">
    <property type="nucleotide sequence ID" value="NZ_CP012475.1"/>
</dbReference>
<evidence type="ECO:0000313" key="3">
    <source>
        <dbReference type="Proteomes" id="UP000216133"/>
    </source>
</evidence>
<evidence type="ECO:0000313" key="2">
    <source>
        <dbReference type="EMBL" id="PAF25284.1"/>
    </source>
</evidence>
<name>A0A268NUC8_SHOCL</name>
<sequence length="100" mass="11478">MMNSVAETLISQIQAQGKEFISEWQFEGYIPMDEGVLLYVKTRQGQPVVISLKQESEDRYHVEMVRNNDKFDRIVLGGDYDVPESELAMRIDMLLGAAKH</sequence>
<evidence type="ECO:0000313" key="1">
    <source>
        <dbReference type="EMBL" id="PAE87001.1"/>
    </source>
</evidence>
<gene>
    <name evidence="2" type="ORF">CHH61_14370</name>
    <name evidence="1" type="ORF">CHH72_20365</name>
</gene>
<reference evidence="3 4" key="1">
    <citation type="submission" date="2017-07" db="EMBL/GenBank/DDBJ databases">
        <title>Isolation and whole genome analysis of endospore-forming bacteria from heroin.</title>
        <authorList>
            <person name="Kalinowski J."/>
            <person name="Ahrens B."/>
            <person name="Al-Dilaimi A."/>
            <person name="Winkler A."/>
            <person name="Wibberg D."/>
            <person name="Schleenbecker U."/>
            <person name="Ruckert C."/>
            <person name="Wolfel R."/>
            <person name="Grass G."/>
        </authorList>
    </citation>
    <scope>NUCLEOTIDE SEQUENCE [LARGE SCALE GENOMIC DNA]</scope>
    <source>
        <strain evidence="2 3">7523-2</strain>
        <strain evidence="1 4">7539</strain>
    </source>
</reference>
<dbReference type="Proteomes" id="UP000216133">
    <property type="component" value="Unassembled WGS sequence"/>
</dbReference>
<dbReference type="AlphaFoldDB" id="A0A268NUC8"/>